<evidence type="ECO:0000259" key="3">
    <source>
        <dbReference type="PROSITE" id="PS50158"/>
    </source>
</evidence>
<organism evidence="4 5">
    <name type="scientific">Madurella fahalii</name>
    <dbReference type="NCBI Taxonomy" id="1157608"/>
    <lineage>
        <taxon>Eukaryota</taxon>
        <taxon>Fungi</taxon>
        <taxon>Dikarya</taxon>
        <taxon>Ascomycota</taxon>
        <taxon>Pezizomycotina</taxon>
        <taxon>Sordariomycetes</taxon>
        <taxon>Sordariomycetidae</taxon>
        <taxon>Sordariales</taxon>
        <taxon>Sordariales incertae sedis</taxon>
        <taxon>Madurella</taxon>
    </lineage>
</organism>
<dbReference type="PROSITE" id="PS50158">
    <property type="entry name" value="ZF_CCHC"/>
    <property type="match status" value="1"/>
</dbReference>
<evidence type="ECO:0000313" key="5">
    <source>
        <dbReference type="Proteomes" id="UP001628179"/>
    </source>
</evidence>
<feature type="compositionally biased region" description="Basic and acidic residues" evidence="2">
    <location>
        <begin position="309"/>
        <end position="329"/>
    </location>
</feature>
<reference evidence="4 5" key="1">
    <citation type="submission" date="2024-09" db="EMBL/GenBank/DDBJ databases">
        <title>Itraconazole resistance in Madurella fahalii resulting from another homologue of gene encoding cytochrome P450 14-alpha sterol demethylase (CYP51).</title>
        <authorList>
            <person name="Yoshioka I."/>
            <person name="Fahal A.H."/>
            <person name="Kaneko S."/>
            <person name="Yaguchi T."/>
        </authorList>
    </citation>
    <scope>NUCLEOTIDE SEQUENCE [LARGE SCALE GENOMIC DNA]</scope>
    <source>
        <strain evidence="4 5">IFM 68171</strain>
    </source>
</reference>
<dbReference type="Pfam" id="PF00098">
    <property type="entry name" value="zf-CCHC"/>
    <property type="match status" value="1"/>
</dbReference>
<keyword evidence="1" id="KW-0863">Zinc-finger</keyword>
<dbReference type="GeneID" id="98180569"/>
<dbReference type="EMBL" id="BAAFSV010000005">
    <property type="protein sequence ID" value="GAB1319617.1"/>
    <property type="molecule type" value="Genomic_DNA"/>
</dbReference>
<evidence type="ECO:0000256" key="1">
    <source>
        <dbReference type="PROSITE-ProRule" id="PRU00047"/>
    </source>
</evidence>
<feature type="compositionally biased region" description="Basic residues" evidence="2">
    <location>
        <begin position="629"/>
        <end position="652"/>
    </location>
</feature>
<protein>
    <recommendedName>
        <fullName evidence="3">CCHC-type domain-containing protein</fullName>
    </recommendedName>
</protein>
<feature type="compositionally biased region" description="Pro residues" evidence="2">
    <location>
        <begin position="199"/>
        <end position="241"/>
    </location>
</feature>
<feature type="compositionally biased region" description="Basic and acidic residues" evidence="2">
    <location>
        <begin position="595"/>
        <end position="628"/>
    </location>
</feature>
<evidence type="ECO:0000256" key="2">
    <source>
        <dbReference type="SAM" id="MobiDB-lite"/>
    </source>
</evidence>
<feature type="region of interest" description="Disordered" evidence="2">
    <location>
        <begin position="439"/>
        <end position="714"/>
    </location>
</feature>
<feature type="region of interest" description="Disordered" evidence="2">
    <location>
        <begin position="36"/>
        <end position="385"/>
    </location>
</feature>
<dbReference type="Gene3D" id="4.10.60.10">
    <property type="entry name" value="Zinc finger, CCHC-type"/>
    <property type="match status" value="1"/>
</dbReference>
<feature type="compositionally biased region" description="Pro residues" evidence="2">
    <location>
        <begin position="86"/>
        <end position="134"/>
    </location>
</feature>
<keyword evidence="5" id="KW-1185">Reference proteome</keyword>
<feature type="compositionally biased region" description="Basic and acidic residues" evidence="2">
    <location>
        <begin position="542"/>
        <end position="551"/>
    </location>
</feature>
<feature type="compositionally biased region" description="Pro residues" evidence="2">
    <location>
        <begin position="177"/>
        <end position="190"/>
    </location>
</feature>
<name>A0ABQ0GPE2_9PEZI</name>
<dbReference type="Proteomes" id="UP001628179">
    <property type="component" value="Unassembled WGS sequence"/>
</dbReference>
<feature type="compositionally biased region" description="Basic and acidic residues" evidence="2">
    <location>
        <begin position="48"/>
        <end position="65"/>
    </location>
</feature>
<dbReference type="InterPro" id="IPR036875">
    <property type="entry name" value="Znf_CCHC_sf"/>
</dbReference>
<keyword evidence="1" id="KW-0862">Zinc</keyword>
<accession>A0ABQ0GPE2</accession>
<feature type="compositionally biased region" description="Acidic residues" evidence="2">
    <location>
        <begin position="335"/>
        <end position="350"/>
    </location>
</feature>
<keyword evidence="1" id="KW-0479">Metal-binding</keyword>
<comment type="caution">
    <text evidence="4">The sequence shown here is derived from an EMBL/GenBank/DDBJ whole genome shotgun (WGS) entry which is preliminary data.</text>
</comment>
<proteinExistence type="predicted"/>
<feature type="compositionally biased region" description="Low complexity" evidence="2">
    <location>
        <begin position="675"/>
        <end position="687"/>
    </location>
</feature>
<feature type="compositionally biased region" description="Basic and acidic residues" evidence="2">
    <location>
        <begin position="492"/>
        <end position="513"/>
    </location>
</feature>
<dbReference type="SMART" id="SM00343">
    <property type="entry name" value="ZnF_C2HC"/>
    <property type="match status" value="1"/>
</dbReference>
<dbReference type="InterPro" id="IPR001878">
    <property type="entry name" value="Znf_CCHC"/>
</dbReference>
<dbReference type="SUPFAM" id="SSF57756">
    <property type="entry name" value="Retrovirus zinc finger-like domains"/>
    <property type="match status" value="1"/>
</dbReference>
<feature type="domain" description="CCHC-type" evidence="3">
    <location>
        <begin position="17"/>
        <end position="32"/>
    </location>
</feature>
<feature type="compositionally biased region" description="Basic residues" evidence="2">
    <location>
        <begin position="695"/>
        <end position="708"/>
    </location>
</feature>
<evidence type="ECO:0000313" key="4">
    <source>
        <dbReference type="EMBL" id="GAB1319617.1"/>
    </source>
</evidence>
<feature type="compositionally biased region" description="Pro residues" evidence="2">
    <location>
        <begin position="256"/>
        <end position="267"/>
    </location>
</feature>
<sequence length="714" mass="79416">MTSTAPGQSAPQQEPVCYNCGTKGHWVVACPEPTREVPAGLQQWQSQHQERGHSERNVSSQEKKGPIVTRYPPPPSHGPSITRYGQPPPPTFAPSVPPPPPPPPPPLPPGYPQPGYPPAPYAGNYPAPPPPPPSYGQYPTSAPPPPAQYGQQAPYGQPQYPASYPPPPSYYPGASSLPPPPGPPVPPPSFAPGAYPPQQYAPPPPPGTGAYPPPYPSPAPPPGGYQYPPGQPPLYGPPPPGGVHYPAAPGWNPSQYGPPPPLPPPPSVNQTPLGTHRGKHHKNQGSKRSHHRDKHRSGHEKHGKNGSSRNERQQERRPKQVEPQPKPKESQAPPAEEETEGDGEWDPGSEEDLKQVFPEVQAKLADPVGIPLPSEYSDDPTIPPTYNATCIKSEFFREDNKDEFALSIRDSRYWATLKHDPVFKSYPGMAIRRFAGSRHEFPTYDPSDPPAASAAIKMPPRYQIDRSALKGMQQMNPRDGDVSNNPNASHHPPQDDQPRESCRDRNDRDDRENRRHSKRSLDACLENDRDDRNLKRRRWSHSQRDRSRDNYGRVTSPPRRRSPSPRFHIEGDPWSPQAGESSLRAPNGRQYKSPPSRERMSYMDKRHDSGYHSGDRATWSHRDDDRGRRPPNRSYQRRRTRSRTRSPSRSRSRASSAQRSYRSRSRSRSRSESPLTALEAELLGLTEEPSEPKPKPKAAAKKPIKKVKVAAAFR</sequence>
<feature type="compositionally biased region" description="Basic residues" evidence="2">
    <location>
        <begin position="276"/>
        <end position="304"/>
    </location>
</feature>
<gene>
    <name evidence="4" type="ORF">MFIFM68171_09827</name>
</gene>
<dbReference type="RefSeq" id="XP_070921347.1">
    <property type="nucleotide sequence ID" value="XM_071065246.1"/>
</dbReference>
<feature type="compositionally biased region" description="Low complexity" evidence="2">
    <location>
        <begin position="148"/>
        <end position="162"/>
    </location>
</feature>